<protein>
    <recommendedName>
        <fullName evidence="4">DUF3329 domain-containing protein</fullName>
    </recommendedName>
</protein>
<keyword evidence="1" id="KW-0812">Transmembrane</keyword>
<evidence type="ECO:0000313" key="2">
    <source>
        <dbReference type="EMBL" id="OIN06610.1"/>
    </source>
</evidence>
<feature type="transmembrane region" description="Helical" evidence="1">
    <location>
        <begin position="34"/>
        <end position="52"/>
    </location>
</feature>
<comment type="caution">
    <text evidence="2">The sequence shown here is derived from an EMBL/GenBank/DDBJ whole genome shotgun (WGS) entry which is preliminary data.</text>
</comment>
<dbReference type="Proteomes" id="UP000243073">
    <property type="component" value="Unassembled WGS sequence"/>
</dbReference>
<gene>
    <name evidence="2" type="ORF">BFR47_04470</name>
</gene>
<keyword evidence="3" id="KW-1185">Reference proteome</keyword>
<keyword evidence="1" id="KW-0472">Membrane</keyword>
<dbReference type="OrthoDB" id="7362327at2"/>
<accession>A0A1J4QAK5</accession>
<organism evidence="2 3">
    <name type="scientific">Oceanisphaera psychrotolerans</name>
    <dbReference type="NCBI Taxonomy" id="1414654"/>
    <lineage>
        <taxon>Bacteria</taxon>
        <taxon>Pseudomonadati</taxon>
        <taxon>Pseudomonadota</taxon>
        <taxon>Gammaproteobacteria</taxon>
        <taxon>Aeromonadales</taxon>
        <taxon>Aeromonadaceae</taxon>
        <taxon>Oceanisphaera</taxon>
    </lineage>
</organism>
<dbReference type="RefSeq" id="WP_071473625.1">
    <property type="nucleotide sequence ID" value="NZ_MDKE01000044.1"/>
</dbReference>
<evidence type="ECO:0000313" key="3">
    <source>
        <dbReference type="Proteomes" id="UP000243073"/>
    </source>
</evidence>
<sequence>MKEKDLIFFQPLWRRIAVTLFCLAWSLYEWLSGAQLWGMITGGLAIYCYWCLFHTFQPIKPADPPAR</sequence>
<name>A0A1J4QAK5_9GAMM</name>
<proteinExistence type="predicted"/>
<feature type="transmembrane region" description="Helical" evidence="1">
    <location>
        <begin position="12"/>
        <end position="28"/>
    </location>
</feature>
<dbReference type="AlphaFoldDB" id="A0A1J4QAK5"/>
<keyword evidence="1" id="KW-1133">Transmembrane helix</keyword>
<reference evidence="2 3" key="1">
    <citation type="submission" date="2016-07" db="EMBL/GenBank/DDBJ databases">
        <title>Draft Genome Sequence of Oceanisphaera psychrotolerans, isolated from coastal sediment samples.</title>
        <authorList>
            <person name="Zhuo S."/>
            <person name="Ruan Z."/>
        </authorList>
    </citation>
    <scope>NUCLEOTIDE SEQUENCE [LARGE SCALE GENOMIC DNA]</scope>
    <source>
        <strain evidence="2 3">LAM-WHM-ZC</strain>
    </source>
</reference>
<evidence type="ECO:0008006" key="4">
    <source>
        <dbReference type="Google" id="ProtNLM"/>
    </source>
</evidence>
<evidence type="ECO:0000256" key="1">
    <source>
        <dbReference type="SAM" id="Phobius"/>
    </source>
</evidence>
<dbReference type="EMBL" id="MDKE01000044">
    <property type="protein sequence ID" value="OIN06610.1"/>
    <property type="molecule type" value="Genomic_DNA"/>
</dbReference>